<evidence type="ECO:0000256" key="1">
    <source>
        <dbReference type="SAM" id="MobiDB-lite"/>
    </source>
</evidence>
<organism evidence="3 4">
    <name type="scientific">Dioscorea zingiberensis</name>
    <dbReference type="NCBI Taxonomy" id="325984"/>
    <lineage>
        <taxon>Eukaryota</taxon>
        <taxon>Viridiplantae</taxon>
        <taxon>Streptophyta</taxon>
        <taxon>Embryophyta</taxon>
        <taxon>Tracheophyta</taxon>
        <taxon>Spermatophyta</taxon>
        <taxon>Magnoliopsida</taxon>
        <taxon>Liliopsida</taxon>
        <taxon>Dioscoreales</taxon>
        <taxon>Dioscoreaceae</taxon>
        <taxon>Dioscorea</taxon>
    </lineage>
</organism>
<dbReference type="Proteomes" id="UP001085076">
    <property type="component" value="Miscellaneous, Linkage group lg09"/>
</dbReference>
<sequence length="294" mass="33695">MSRVWRRVSGQEQREQRRTTTAPQRTENPPRTLEGPRREATGGDAVKVQGPERRRAPSSLEDDLTYAEVTSGRRSSSPRIEMRVEEPQRTTSPERGTENLKKDGPWEEVRRRKHHRSPTSGEAARMEKTRVACFPDYYPTRRSPPTKRTSSGVVEVCGKCRQPGHHAVECRRQEVCRTCERPGHRAVHCPVPSSMMSTLQAYENEQLKMKGKKRKTEREMGEGSSLGNEQKEEQLPRRKAEPVKEESNKVSTAIDEGMVQEIQQLRSYTIATGRCKNPTRKEAPHHNLLQRSHI</sequence>
<dbReference type="EMBL" id="JAGGNH010000009">
    <property type="protein sequence ID" value="KAJ0963852.1"/>
    <property type="molecule type" value="Genomic_DNA"/>
</dbReference>
<protein>
    <recommendedName>
        <fullName evidence="2">CCHC-type domain-containing protein</fullName>
    </recommendedName>
</protein>
<feature type="domain" description="CCHC-type" evidence="2">
    <location>
        <begin position="175"/>
        <end position="191"/>
    </location>
</feature>
<keyword evidence="4" id="KW-1185">Reference proteome</keyword>
<dbReference type="GO" id="GO:0003676">
    <property type="term" value="F:nucleic acid binding"/>
    <property type="evidence" value="ECO:0007669"/>
    <property type="project" value="InterPro"/>
</dbReference>
<reference evidence="3" key="1">
    <citation type="submission" date="2021-03" db="EMBL/GenBank/DDBJ databases">
        <authorList>
            <person name="Li Z."/>
            <person name="Yang C."/>
        </authorList>
    </citation>
    <scope>NUCLEOTIDE SEQUENCE</scope>
    <source>
        <strain evidence="3">Dzin_1.0</strain>
        <tissue evidence="3">Leaf</tissue>
    </source>
</reference>
<dbReference type="OrthoDB" id="7486164at2759"/>
<feature type="region of interest" description="Disordered" evidence="1">
    <location>
        <begin position="209"/>
        <end position="255"/>
    </location>
</feature>
<feature type="region of interest" description="Disordered" evidence="1">
    <location>
        <begin position="1"/>
        <end position="125"/>
    </location>
</feature>
<comment type="caution">
    <text evidence="3">The sequence shown here is derived from an EMBL/GenBank/DDBJ whole genome shotgun (WGS) entry which is preliminary data.</text>
</comment>
<proteinExistence type="predicted"/>
<reference evidence="3" key="2">
    <citation type="journal article" date="2022" name="Hortic Res">
        <title>The genome of Dioscorea zingiberensis sheds light on the biosynthesis, origin and evolution of the medicinally important diosgenin saponins.</title>
        <authorList>
            <person name="Li Y."/>
            <person name="Tan C."/>
            <person name="Li Z."/>
            <person name="Guo J."/>
            <person name="Li S."/>
            <person name="Chen X."/>
            <person name="Wang C."/>
            <person name="Dai X."/>
            <person name="Yang H."/>
            <person name="Song W."/>
            <person name="Hou L."/>
            <person name="Xu J."/>
            <person name="Tong Z."/>
            <person name="Xu A."/>
            <person name="Yuan X."/>
            <person name="Wang W."/>
            <person name="Yang Q."/>
            <person name="Chen L."/>
            <person name="Sun Z."/>
            <person name="Wang K."/>
            <person name="Pan B."/>
            <person name="Chen J."/>
            <person name="Bao Y."/>
            <person name="Liu F."/>
            <person name="Qi X."/>
            <person name="Gang D.R."/>
            <person name="Wen J."/>
            <person name="Li J."/>
        </authorList>
    </citation>
    <scope>NUCLEOTIDE SEQUENCE</scope>
    <source>
        <strain evidence="3">Dzin_1.0</strain>
    </source>
</reference>
<dbReference type="Gene3D" id="4.10.60.10">
    <property type="entry name" value="Zinc finger, CCHC-type"/>
    <property type="match status" value="1"/>
</dbReference>
<dbReference type="SMART" id="SM00343">
    <property type="entry name" value="ZnF_C2HC"/>
    <property type="match status" value="2"/>
</dbReference>
<feature type="compositionally biased region" description="Basic and acidic residues" evidence="1">
    <location>
        <begin position="95"/>
        <end position="110"/>
    </location>
</feature>
<dbReference type="InterPro" id="IPR001878">
    <property type="entry name" value="Znf_CCHC"/>
</dbReference>
<accession>A0A9D5C0K5</accession>
<evidence type="ECO:0000313" key="3">
    <source>
        <dbReference type="EMBL" id="KAJ0963852.1"/>
    </source>
</evidence>
<dbReference type="SUPFAM" id="SSF57756">
    <property type="entry name" value="Retrovirus zinc finger-like domains"/>
    <property type="match status" value="1"/>
</dbReference>
<dbReference type="AlphaFoldDB" id="A0A9D5C0K5"/>
<gene>
    <name evidence="3" type="ORF">J5N97_028974</name>
</gene>
<dbReference type="InterPro" id="IPR036875">
    <property type="entry name" value="Znf_CCHC_sf"/>
</dbReference>
<feature type="region of interest" description="Disordered" evidence="1">
    <location>
        <begin position="273"/>
        <end position="294"/>
    </location>
</feature>
<evidence type="ECO:0000259" key="2">
    <source>
        <dbReference type="SMART" id="SM00343"/>
    </source>
</evidence>
<dbReference type="GO" id="GO:0008270">
    <property type="term" value="F:zinc ion binding"/>
    <property type="evidence" value="ECO:0007669"/>
    <property type="project" value="InterPro"/>
</dbReference>
<feature type="compositionally biased region" description="Polar residues" evidence="1">
    <location>
        <begin position="19"/>
        <end position="29"/>
    </location>
</feature>
<feature type="domain" description="CCHC-type" evidence="2">
    <location>
        <begin position="156"/>
        <end position="172"/>
    </location>
</feature>
<evidence type="ECO:0000313" key="4">
    <source>
        <dbReference type="Proteomes" id="UP001085076"/>
    </source>
</evidence>
<feature type="compositionally biased region" description="Basic and acidic residues" evidence="1">
    <location>
        <begin position="229"/>
        <end position="248"/>
    </location>
</feature>
<name>A0A9D5C0K5_9LILI</name>